<comment type="caution">
    <text evidence="1">The sequence shown here is derived from an EMBL/GenBank/DDBJ whole genome shotgun (WGS) entry which is preliminary data.</text>
</comment>
<keyword evidence="2" id="KW-1185">Reference proteome</keyword>
<dbReference type="Proteomes" id="UP001202289">
    <property type="component" value="Unassembled WGS sequence"/>
</dbReference>
<accession>A0ACC6AD18</accession>
<proteinExistence type="predicted"/>
<protein>
    <submittedName>
        <fullName evidence="1">YoqO family protein</fullName>
    </submittedName>
</protein>
<sequence>MAGKIGFYGLMVCFILSIILNHRIAGNWINIVFIAGIMFALLYRWDDIRNVSTKKKLIFTIEFIILVPTVAFLLLEGQKKMVAMSLFQEWLFLAKILYIFVVLIGSGMIVSAVNRKLLLHDDTSNA</sequence>
<reference evidence="1" key="1">
    <citation type="submission" date="2022-05" db="EMBL/GenBank/DDBJ databases">
        <title>Comparative Genomics of Spacecraft Associated Microbes.</title>
        <authorList>
            <person name="Tran M.T."/>
            <person name="Wright A."/>
            <person name="Seuylemezian A."/>
            <person name="Eisen J."/>
            <person name="Coil D."/>
        </authorList>
    </citation>
    <scope>NUCLEOTIDE SEQUENCE</scope>
    <source>
        <strain evidence="1">FAIRING 10M-2.2</strain>
    </source>
</reference>
<organism evidence="1 2">
    <name type="scientific">Bacillus cytotoxicus</name>
    <dbReference type="NCBI Taxonomy" id="580165"/>
    <lineage>
        <taxon>Bacteria</taxon>
        <taxon>Bacillati</taxon>
        <taxon>Bacillota</taxon>
        <taxon>Bacilli</taxon>
        <taxon>Bacillales</taxon>
        <taxon>Bacillaceae</taxon>
        <taxon>Bacillus</taxon>
        <taxon>Bacillus cereus group</taxon>
    </lineage>
</organism>
<name>A0ACC6AD18_9BACI</name>
<gene>
    <name evidence="1" type="ORF">M3215_22245</name>
</gene>
<evidence type="ECO:0000313" key="2">
    <source>
        <dbReference type="Proteomes" id="UP001202289"/>
    </source>
</evidence>
<evidence type="ECO:0000313" key="1">
    <source>
        <dbReference type="EMBL" id="MCM3738426.1"/>
    </source>
</evidence>
<dbReference type="EMBL" id="JAMBOP010000043">
    <property type="protein sequence ID" value="MCM3738426.1"/>
    <property type="molecule type" value="Genomic_DNA"/>
</dbReference>